<organism evidence="1 2">
    <name type="scientific">Desulfovibrio subterraneus</name>
    <dbReference type="NCBI Taxonomy" id="2718620"/>
    <lineage>
        <taxon>Bacteria</taxon>
        <taxon>Pseudomonadati</taxon>
        <taxon>Thermodesulfobacteriota</taxon>
        <taxon>Desulfovibrionia</taxon>
        <taxon>Desulfovibrionales</taxon>
        <taxon>Desulfovibrionaceae</taxon>
        <taxon>Desulfovibrio</taxon>
    </lineage>
</organism>
<dbReference type="Proteomes" id="UP000503840">
    <property type="component" value="Unassembled WGS sequence"/>
</dbReference>
<evidence type="ECO:0000313" key="1">
    <source>
        <dbReference type="EMBL" id="GFM31993.1"/>
    </source>
</evidence>
<evidence type="ECO:0000313" key="2">
    <source>
        <dbReference type="Proteomes" id="UP000503840"/>
    </source>
</evidence>
<protein>
    <submittedName>
        <fullName evidence="1">Uncharacterized protein</fullName>
    </submittedName>
</protein>
<accession>A0A7J0BE47</accession>
<sequence>MREVSYFTVAGNLQGVCRVDCARKVRYAVAPHAGAVILLFVASVARGAESPVNGLP</sequence>
<dbReference type="EMBL" id="BLVO01000004">
    <property type="protein sequence ID" value="GFM31993.1"/>
    <property type="molecule type" value="Genomic_DNA"/>
</dbReference>
<name>A0A7J0BE47_9BACT</name>
<comment type="caution">
    <text evidence="1">The sequence shown here is derived from an EMBL/GenBank/DDBJ whole genome shotgun (WGS) entry which is preliminary data.</text>
</comment>
<reference evidence="1 2" key="1">
    <citation type="submission" date="2020-05" db="EMBL/GenBank/DDBJ databases">
        <title>Draft genome sequence of Desulfovibrio sp. strain HN2T.</title>
        <authorList>
            <person name="Ueno A."/>
            <person name="Tamazawa S."/>
            <person name="Tamamura S."/>
            <person name="Murakami T."/>
            <person name="Kiyama T."/>
            <person name="Inomata H."/>
            <person name="Amano Y."/>
            <person name="Miyakawa K."/>
            <person name="Tamaki H."/>
            <person name="Naganuma T."/>
            <person name="Kaneko K."/>
        </authorList>
    </citation>
    <scope>NUCLEOTIDE SEQUENCE [LARGE SCALE GENOMIC DNA]</scope>
    <source>
        <strain evidence="1 2">HN2</strain>
    </source>
</reference>
<keyword evidence="2" id="KW-1185">Reference proteome</keyword>
<dbReference type="AlphaFoldDB" id="A0A7J0BE47"/>
<gene>
    <name evidence="1" type="ORF">DSM101010T_03580</name>
</gene>
<proteinExistence type="predicted"/>